<dbReference type="InterPro" id="IPR025705">
    <property type="entry name" value="Beta_hexosaminidase_sua/sub"/>
</dbReference>
<evidence type="ECO:0000256" key="2">
    <source>
        <dbReference type="ARBA" id="ARBA00006285"/>
    </source>
</evidence>
<evidence type="ECO:0000256" key="4">
    <source>
        <dbReference type="ARBA" id="ARBA00023180"/>
    </source>
</evidence>
<dbReference type="Pfam" id="PF00728">
    <property type="entry name" value="Glyco_hydro_20"/>
    <property type="match status" value="1"/>
</dbReference>
<keyword evidence="5 6" id="KW-0326">Glycosidase</keyword>
<dbReference type="RefSeq" id="XP_065661715.1">
    <property type="nucleotide sequence ID" value="XM_065805643.1"/>
</dbReference>
<evidence type="ECO:0000256" key="3">
    <source>
        <dbReference type="ARBA" id="ARBA00022801"/>
    </source>
</evidence>
<keyword evidence="7" id="KW-0732">Signal</keyword>
<evidence type="ECO:0000256" key="6">
    <source>
        <dbReference type="PIRNR" id="PIRNR001093"/>
    </source>
</evidence>
<dbReference type="EC" id="3.2.1.52" evidence="6"/>
<dbReference type="Proteomes" id="UP001652625">
    <property type="component" value="Chromosome 09"/>
</dbReference>
<sequence>MQLLLILYNVAYIYAQQNWRKVYLEDPKGILTGEKRIFNKVAEYADLGYEYENGKIWPKPQSEERSEDEQYTVDPKTFKFESIGKHAVISNALSRYQELTFQNKEYLPDNNLKRVKSLVITVEDLNEPLSADSDESYKLNVSSPTSSLKAKSVWGALRGLESFSQVVHRNGTSYRIPKTYIDDFPRFKFRGFLIDTSRHYLPVSKIFQILDALAYSKFNVLHWHIVDDPSFPYVSKKFPELHKKGAFNEKTHVYKPAQVQDIIEYAKLRGIRVMPEFDTPGHTHSWGGIPGLLTECTYTNQQEEIFLDMKGPINPVRNGSYEFLKDFFKEISEVFPDDYIHLGGDEVDFACWLSNAEVVQWLQENFKLGNGSTLHTYFLQRLTKIVADLKKKYIVWQEVFDDGVKIENDTVVNVWKENWKEEMNRVTSAGFKAILSSCWYLNYIKYGLDWPRLYKCDPQDFNGTKEQKDLVMGGSAAIWGEYVDTTNVIQRSFGRAFAVAERLWSHKDTTEISEALIRIWEHRCRYIDRGIPAEPVTRSKFCRNEYENIV</sequence>
<feature type="domain" description="Beta-hexosaminidase eukaryotic type N-terminal" evidence="9">
    <location>
        <begin position="56"/>
        <end position="165"/>
    </location>
</feature>
<comment type="similarity">
    <text evidence="2 6">Belongs to the glycosyl hydrolase 20 family.</text>
</comment>
<feature type="domain" description="Glycoside hydrolase family 20 catalytic" evidence="8">
    <location>
        <begin position="187"/>
        <end position="506"/>
    </location>
</feature>
<keyword evidence="3 6" id="KW-0378">Hydrolase</keyword>
<feature type="signal peptide" evidence="7">
    <location>
        <begin position="1"/>
        <end position="15"/>
    </location>
</feature>
<keyword evidence="10" id="KW-1185">Reference proteome</keyword>
<protein>
    <recommendedName>
        <fullName evidence="6">Beta-hexosaminidase</fullName>
        <ecNumber evidence="6">3.2.1.52</ecNumber>
    </recommendedName>
</protein>
<accession>A0ABM4CIZ9</accession>
<evidence type="ECO:0000259" key="8">
    <source>
        <dbReference type="Pfam" id="PF00728"/>
    </source>
</evidence>
<evidence type="ECO:0000313" key="11">
    <source>
        <dbReference type="RefSeq" id="XP_065661715.1"/>
    </source>
</evidence>
<name>A0ABM4CIZ9_HYDVU</name>
<dbReference type="InterPro" id="IPR029018">
    <property type="entry name" value="Hex-like_dom2"/>
</dbReference>
<organism evidence="10 11">
    <name type="scientific">Hydra vulgaris</name>
    <name type="common">Hydra</name>
    <name type="synonym">Hydra attenuata</name>
    <dbReference type="NCBI Taxonomy" id="6087"/>
    <lineage>
        <taxon>Eukaryota</taxon>
        <taxon>Metazoa</taxon>
        <taxon>Cnidaria</taxon>
        <taxon>Hydrozoa</taxon>
        <taxon>Hydroidolina</taxon>
        <taxon>Anthoathecata</taxon>
        <taxon>Aplanulata</taxon>
        <taxon>Hydridae</taxon>
        <taxon>Hydra</taxon>
    </lineage>
</organism>
<dbReference type="CDD" id="cd06562">
    <property type="entry name" value="GH20_HexA_HexB-like"/>
    <property type="match status" value="1"/>
</dbReference>
<dbReference type="InterPro" id="IPR029019">
    <property type="entry name" value="HEX_eukaryotic_N"/>
</dbReference>
<dbReference type="PRINTS" id="PR00738">
    <property type="entry name" value="GLHYDRLASE20"/>
</dbReference>
<dbReference type="Gene3D" id="3.30.379.10">
    <property type="entry name" value="Chitobiase/beta-hexosaminidase domain 2-like"/>
    <property type="match status" value="1"/>
</dbReference>
<dbReference type="PANTHER" id="PTHR22600:SF21">
    <property type="entry name" value="BETA-HEXOSAMINIDASE A"/>
    <property type="match status" value="1"/>
</dbReference>
<comment type="catalytic activity">
    <reaction evidence="1 6">
        <text>Hydrolysis of terminal non-reducing N-acetyl-D-hexosamine residues in N-acetyl-beta-D-hexosaminides.</text>
        <dbReference type="EC" id="3.2.1.52"/>
    </reaction>
</comment>
<evidence type="ECO:0000256" key="1">
    <source>
        <dbReference type="ARBA" id="ARBA00001231"/>
    </source>
</evidence>
<dbReference type="PIRSF" id="PIRSF001093">
    <property type="entry name" value="B-hxosamndse_ab_euk"/>
    <property type="match status" value="1"/>
</dbReference>
<dbReference type="InterPro" id="IPR017853">
    <property type="entry name" value="GH"/>
</dbReference>
<dbReference type="Pfam" id="PF14845">
    <property type="entry name" value="Glycohydro_20b2"/>
    <property type="match status" value="1"/>
</dbReference>
<dbReference type="InterPro" id="IPR015883">
    <property type="entry name" value="Glyco_hydro_20_cat"/>
</dbReference>
<feature type="chain" id="PRO_5046608381" description="Beta-hexosaminidase" evidence="7">
    <location>
        <begin position="16"/>
        <end position="550"/>
    </location>
</feature>
<gene>
    <name evidence="11" type="primary">LOC100205795</name>
</gene>
<dbReference type="SUPFAM" id="SSF55545">
    <property type="entry name" value="beta-N-acetylhexosaminidase-like domain"/>
    <property type="match status" value="1"/>
</dbReference>
<evidence type="ECO:0000256" key="5">
    <source>
        <dbReference type="ARBA" id="ARBA00023295"/>
    </source>
</evidence>
<dbReference type="PANTHER" id="PTHR22600">
    <property type="entry name" value="BETA-HEXOSAMINIDASE"/>
    <property type="match status" value="1"/>
</dbReference>
<evidence type="ECO:0000313" key="10">
    <source>
        <dbReference type="Proteomes" id="UP001652625"/>
    </source>
</evidence>
<dbReference type="GeneID" id="100205795"/>
<dbReference type="SUPFAM" id="SSF51445">
    <property type="entry name" value="(Trans)glycosidases"/>
    <property type="match status" value="1"/>
</dbReference>
<keyword evidence="4" id="KW-0325">Glycoprotein</keyword>
<proteinExistence type="inferred from homology"/>
<evidence type="ECO:0000259" key="9">
    <source>
        <dbReference type="Pfam" id="PF14845"/>
    </source>
</evidence>
<dbReference type="Gene3D" id="3.20.20.80">
    <property type="entry name" value="Glycosidases"/>
    <property type="match status" value="1"/>
</dbReference>
<evidence type="ECO:0000256" key="7">
    <source>
        <dbReference type="SAM" id="SignalP"/>
    </source>
</evidence>
<reference evidence="11" key="1">
    <citation type="submission" date="2025-08" db="UniProtKB">
        <authorList>
            <consortium name="RefSeq"/>
        </authorList>
    </citation>
    <scope>IDENTIFICATION</scope>
</reference>